<feature type="transmembrane region" description="Helical" evidence="2">
    <location>
        <begin position="127"/>
        <end position="160"/>
    </location>
</feature>
<dbReference type="PANTHER" id="PTHR33741">
    <property type="entry name" value="TRANSMEMBRANE PROTEIN DDB_G0269096-RELATED"/>
    <property type="match status" value="1"/>
</dbReference>
<keyword evidence="2" id="KW-0472">Membrane</keyword>
<feature type="domain" description="CBS" evidence="3">
    <location>
        <begin position="297"/>
        <end position="352"/>
    </location>
</feature>
<dbReference type="PROSITE" id="PS51371">
    <property type="entry name" value="CBS"/>
    <property type="match status" value="2"/>
</dbReference>
<evidence type="ECO:0000313" key="4">
    <source>
        <dbReference type="EMBL" id="NEY89575.1"/>
    </source>
</evidence>
<dbReference type="InterPro" id="IPR000644">
    <property type="entry name" value="CBS_dom"/>
</dbReference>
<keyword evidence="5" id="KW-1185">Reference proteome</keyword>
<dbReference type="SUPFAM" id="SSF54631">
    <property type="entry name" value="CBS-domain pair"/>
    <property type="match status" value="1"/>
</dbReference>
<comment type="caution">
    <text evidence="4">The sequence shown here is derived from an EMBL/GenBank/DDBJ whole genome shotgun (WGS) entry which is preliminary data.</text>
</comment>
<dbReference type="RefSeq" id="WP_164623620.1">
    <property type="nucleotide sequence ID" value="NZ_JAAIVJ010000002.1"/>
</dbReference>
<evidence type="ECO:0000313" key="5">
    <source>
        <dbReference type="Proteomes" id="UP000477782"/>
    </source>
</evidence>
<dbReference type="AlphaFoldDB" id="A0A6M0QQ11"/>
<evidence type="ECO:0000259" key="3">
    <source>
        <dbReference type="PROSITE" id="PS51371"/>
    </source>
</evidence>
<dbReference type="InterPro" id="IPR007065">
    <property type="entry name" value="HPP"/>
</dbReference>
<feature type="transmembrane region" description="Helical" evidence="2">
    <location>
        <begin position="47"/>
        <end position="67"/>
    </location>
</feature>
<dbReference type="PANTHER" id="PTHR33741:SF5">
    <property type="entry name" value="TRANSMEMBRANE PROTEIN DDB_G0269096-RELATED"/>
    <property type="match status" value="1"/>
</dbReference>
<protein>
    <submittedName>
        <fullName evidence="4">CBS domain-containing protein</fullName>
    </submittedName>
</protein>
<dbReference type="InterPro" id="IPR046342">
    <property type="entry name" value="CBS_dom_sf"/>
</dbReference>
<dbReference type="SMART" id="SM00116">
    <property type="entry name" value="CBS"/>
    <property type="match status" value="2"/>
</dbReference>
<accession>A0A6M0QQ11</accession>
<evidence type="ECO:0000256" key="1">
    <source>
        <dbReference type="PROSITE-ProRule" id="PRU00703"/>
    </source>
</evidence>
<dbReference type="Gene3D" id="3.10.580.10">
    <property type="entry name" value="CBS-domain"/>
    <property type="match status" value="2"/>
</dbReference>
<name>A0A6M0QQ11_9RHOB</name>
<reference evidence="4 5" key="1">
    <citation type="submission" date="2020-02" db="EMBL/GenBank/DDBJ databases">
        <authorList>
            <person name="Chen W.-M."/>
        </authorList>
    </citation>
    <scope>NUCLEOTIDE SEQUENCE [LARGE SCALE GENOMIC DNA]</scope>
    <source>
        <strain evidence="4 5">KMS-5</strain>
    </source>
</reference>
<dbReference type="Pfam" id="PF00571">
    <property type="entry name" value="CBS"/>
    <property type="match status" value="2"/>
</dbReference>
<organism evidence="4 5">
    <name type="scientific">Tabrizicola oligotrophica</name>
    <dbReference type="NCBI Taxonomy" id="2710650"/>
    <lineage>
        <taxon>Bacteria</taxon>
        <taxon>Pseudomonadati</taxon>
        <taxon>Pseudomonadota</taxon>
        <taxon>Alphaproteobacteria</taxon>
        <taxon>Rhodobacterales</taxon>
        <taxon>Paracoccaceae</taxon>
        <taxon>Tabrizicola</taxon>
    </lineage>
</organism>
<evidence type="ECO:0000256" key="2">
    <source>
        <dbReference type="SAM" id="Phobius"/>
    </source>
</evidence>
<feature type="transmembrane region" description="Helical" evidence="2">
    <location>
        <begin position="20"/>
        <end position="40"/>
    </location>
</feature>
<keyword evidence="2" id="KW-0812">Transmembrane</keyword>
<keyword evidence="2" id="KW-1133">Transmembrane helix</keyword>
<proteinExistence type="predicted"/>
<dbReference type="Pfam" id="PF04982">
    <property type="entry name" value="TM_HPP"/>
    <property type="match status" value="1"/>
</dbReference>
<dbReference type="EMBL" id="JAAIVJ010000002">
    <property type="protein sequence ID" value="NEY89575.1"/>
    <property type="molecule type" value="Genomic_DNA"/>
</dbReference>
<dbReference type="Proteomes" id="UP000477782">
    <property type="component" value="Unassembled WGS sequence"/>
</dbReference>
<keyword evidence="1" id="KW-0129">CBS domain</keyword>
<feature type="transmembrane region" description="Helical" evidence="2">
    <location>
        <begin position="100"/>
        <end position="121"/>
    </location>
</feature>
<dbReference type="InterPro" id="IPR058581">
    <property type="entry name" value="TM_HPP"/>
</dbReference>
<gene>
    <name evidence="4" type="ORF">G4Z14_04630</name>
</gene>
<sequence>MSLWRALGPAVPRPKGSETLRAGFGAGVGLALAAVVLWVLAPPDADLLAHPLLIAPFGASAFLIFAVPNSPLAQPWAVVVGNSLSALSALAVLQAGLPALVAAPLAVTLAVLAMGATRALHPPGGAVALFAALAAPAGWGFALAPVLVGSLALVAAGLMWNRATGRAYPFRLPPPSPHGTADAVPERRHLPPPGALAELLSRLRLDANIGVEDLTRLITAAEAEAATRPLAGLTARHLMSRDLVTVAPATPLPDLAAAFHRHHFKTLPLVEAGRYRGLVAEEALVGLADPALTAADLAHPAPDAAPETPAADLVQRLADGQEQAVPIVEAGQLVGLVTRSDLIALLARSLPS</sequence>
<feature type="domain" description="CBS" evidence="3">
    <location>
        <begin position="239"/>
        <end position="294"/>
    </location>
</feature>